<organism evidence="1 2">
    <name type="scientific">Arctia plantaginis</name>
    <name type="common">Wood tiger moth</name>
    <name type="synonym">Phalaena plantaginis</name>
    <dbReference type="NCBI Taxonomy" id="874455"/>
    <lineage>
        <taxon>Eukaryota</taxon>
        <taxon>Metazoa</taxon>
        <taxon>Ecdysozoa</taxon>
        <taxon>Arthropoda</taxon>
        <taxon>Hexapoda</taxon>
        <taxon>Insecta</taxon>
        <taxon>Pterygota</taxon>
        <taxon>Neoptera</taxon>
        <taxon>Endopterygota</taxon>
        <taxon>Lepidoptera</taxon>
        <taxon>Glossata</taxon>
        <taxon>Ditrysia</taxon>
        <taxon>Noctuoidea</taxon>
        <taxon>Erebidae</taxon>
        <taxon>Arctiinae</taxon>
        <taxon>Arctia</taxon>
    </lineage>
</organism>
<evidence type="ECO:0000313" key="2">
    <source>
        <dbReference type="Proteomes" id="UP000494106"/>
    </source>
</evidence>
<dbReference type="AlphaFoldDB" id="A0A8S1B9X3"/>
<proteinExistence type="predicted"/>
<reference evidence="1 2" key="1">
    <citation type="submission" date="2020-04" db="EMBL/GenBank/DDBJ databases">
        <authorList>
            <person name="Wallbank WR R."/>
            <person name="Pardo Diaz C."/>
            <person name="Kozak K."/>
            <person name="Martin S."/>
            <person name="Jiggins C."/>
            <person name="Moest M."/>
            <person name="Warren A I."/>
            <person name="Byers J.R.P. K."/>
            <person name="Montejo-Kovacevich G."/>
            <person name="Yen C E."/>
        </authorList>
    </citation>
    <scope>NUCLEOTIDE SEQUENCE [LARGE SCALE GENOMIC DNA]</scope>
</reference>
<sequence>MLKNEINFQSLLNFNDANTATDQLISLLNKAIQENSTMVNTPNKKRLTNHGSIEFYVLRSGGSSASTVGARSVARSVSVAHSHAMLVPPPSRASPATRVYLTHNAARCALALR</sequence>
<dbReference type="EMBL" id="CADEBC010000561">
    <property type="protein sequence ID" value="CAB3253708.1"/>
    <property type="molecule type" value="Genomic_DNA"/>
</dbReference>
<dbReference type="Proteomes" id="UP000494106">
    <property type="component" value="Unassembled WGS sequence"/>
</dbReference>
<protein>
    <submittedName>
        <fullName evidence="1">Uncharacterized protein</fullName>
    </submittedName>
</protein>
<comment type="caution">
    <text evidence="1">The sequence shown here is derived from an EMBL/GenBank/DDBJ whole genome shotgun (WGS) entry which is preliminary data.</text>
</comment>
<gene>
    <name evidence="1" type="ORF">APLA_LOCUS14250</name>
</gene>
<accession>A0A8S1B9X3</accession>
<keyword evidence="2" id="KW-1185">Reference proteome</keyword>
<evidence type="ECO:0000313" key="1">
    <source>
        <dbReference type="EMBL" id="CAB3253708.1"/>
    </source>
</evidence>
<name>A0A8S1B9X3_ARCPL</name>